<dbReference type="InterPro" id="IPR043128">
    <property type="entry name" value="Rev_trsase/Diguanyl_cyclase"/>
</dbReference>
<dbReference type="Proteomes" id="UP000011185">
    <property type="component" value="Unassembled WGS sequence"/>
</dbReference>
<keyword evidence="2" id="KW-0548">Nucleotidyltransferase</keyword>
<proteinExistence type="predicted"/>
<keyword evidence="2" id="KW-0695">RNA-directed DNA polymerase</keyword>
<dbReference type="Pfam" id="PF00078">
    <property type="entry name" value="RVT_1"/>
    <property type="match status" value="1"/>
</dbReference>
<dbReference type="STRING" id="72359.L7JUW7"/>
<dbReference type="GO" id="GO:0003964">
    <property type="term" value="F:RNA-directed DNA polymerase activity"/>
    <property type="evidence" value="ECO:0007669"/>
    <property type="project" value="UniProtKB-KW"/>
</dbReference>
<organism evidence="2 3">
    <name type="scientific">Trachipleistophora hominis</name>
    <name type="common">Microsporidian parasite</name>
    <dbReference type="NCBI Taxonomy" id="72359"/>
    <lineage>
        <taxon>Eukaryota</taxon>
        <taxon>Fungi</taxon>
        <taxon>Fungi incertae sedis</taxon>
        <taxon>Microsporidia</taxon>
        <taxon>Pleistophoridae</taxon>
        <taxon>Trachipleistophora</taxon>
    </lineage>
</organism>
<dbReference type="VEuPathDB" id="MicrosporidiaDB:THOM_2236"/>
<gene>
    <name evidence="2" type="ORF">THOM_2236</name>
</gene>
<name>L7JUW7_TRAHO</name>
<protein>
    <submittedName>
        <fullName evidence="2">Putative RNA-directed DNA polymerase (Reverse transcriptase), Non LTR Retrotransposon protein</fullName>
    </submittedName>
</protein>
<dbReference type="CDD" id="cd01650">
    <property type="entry name" value="RT_nLTR_like"/>
    <property type="match status" value="1"/>
</dbReference>
<dbReference type="OrthoDB" id="5534248at2759"/>
<evidence type="ECO:0000313" key="2">
    <source>
        <dbReference type="EMBL" id="ELQ74836.1"/>
    </source>
</evidence>
<dbReference type="PROSITE" id="PS50878">
    <property type="entry name" value="RT_POL"/>
    <property type="match status" value="1"/>
</dbReference>
<feature type="domain" description="Reverse transcriptase" evidence="1">
    <location>
        <begin position="1"/>
        <end position="212"/>
    </location>
</feature>
<reference evidence="2 3" key="1">
    <citation type="journal article" date="2012" name="PLoS Pathog.">
        <title>The genome of the obligate intracellular parasite Trachipleistophora hominis: new insights into microsporidian genome dynamics and reductive evolution.</title>
        <authorList>
            <person name="Heinz E."/>
            <person name="Williams T.A."/>
            <person name="Nakjang S."/>
            <person name="Noel C.J."/>
            <person name="Swan D.C."/>
            <person name="Goldberg A.V."/>
            <person name="Harris S.R."/>
            <person name="Weinmaier T."/>
            <person name="Markert S."/>
            <person name="Becher D."/>
            <person name="Bernhardt J."/>
            <person name="Dagan T."/>
            <person name="Hacker C."/>
            <person name="Lucocq J.M."/>
            <person name="Schweder T."/>
            <person name="Rattei T."/>
            <person name="Hall N."/>
            <person name="Hirt R.P."/>
            <person name="Embley T.M."/>
        </authorList>
    </citation>
    <scope>NUCLEOTIDE SEQUENCE [LARGE SCALE GENOMIC DNA]</scope>
</reference>
<dbReference type="InterPro" id="IPR000477">
    <property type="entry name" value="RT_dom"/>
</dbReference>
<dbReference type="InParanoid" id="L7JUW7"/>
<sequence length="360" mass="40478">VTRICADRLSNISEREKILIHEQAGSRKLEECVAHATSLYEIARQRSLKGRAPYAAFLDFSKAYDRVPHEGLLAKLKSYGFHGKLLRLLTAMYRRPCASVLTGDTRSAPFIYNIGVRQGCPASPILFNLYINDLFDGFSGVAIQPGVRSIPGLLFADDAVVLAESAHELQSNLQRISDWCERWRISLNIEKCGLVVFGPGEARNMCYRGQSLPVVASYTYLGHPLMPDLDLNVVIQDRKEKAIRAYHGMRPFLTRNFVPAPIKMLLVKSVLLPIATYGCELYGMSTSRLAHLQRVIDHALKDILSCSSSYCRNPAYEELRIDCVAMRAAKLRTHAFLKWKTSRTTFGELMNQTFKCLSAI</sequence>
<dbReference type="EMBL" id="JH994017">
    <property type="protein sequence ID" value="ELQ74836.1"/>
    <property type="molecule type" value="Genomic_DNA"/>
</dbReference>
<dbReference type="InterPro" id="IPR043502">
    <property type="entry name" value="DNA/RNA_pol_sf"/>
</dbReference>
<dbReference type="PANTHER" id="PTHR47027:SF20">
    <property type="entry name" value="REVERSE TRANSCRIPTASE-LIKE PROTEIN WITH RNA-DIRECTED DNA POLYMERASE DOMAIN"/>
    <property type="match status" value="1"/>
</dbReference>
<keyword evidence="2" id="KW-0808">Transferase</keyword>
<dbReference type="HOGENOM" id="CLU_034416_0_0_1"/>
<dbReference type="OMA" id="SENEWNI"/>
<accession>L7JUW7</accession>
<evidence type="ECO:0000259" key="1">
    <source>
        <dbReference type="PROSITE" id="PS50878"/>
    </source>
</evidence>
<dbReference type="AlphaFoldDB" id="L7JUW7"/>
<feature type="non-terminal residue" evidence="2">
    <location>
        <position position="1"/>
    </location>
</feature>
<keyword evidence="3" id="KW-1185">Reference proteome</keyword>
<dbReference type="PANTHER" id="PTHR47027">
    <property type="entry name" value="REVERSE TRANSCRIPTASE DOMAIN-CONTAINING PROTEIN"/>
    <property type="match status" value="1"/>
</dbReference>
<evidence type="ECO:0000313" key="3">
    <source>
        <dbReference type="Proteomes" id="UP000011185"/>
    </source>
</evidence>
<dbReference type="Gene3D" id="3.30.70.270">
    <property type="match status" value="1"/>
</dbReference>
<dbReference type="SUPFAM" id="SSF56672">
    <property type="entry name" value="DNA/RNA polymerases"/>
    <property type="match status" value="1"/>
</dbReference>